<dbReference type="GO" id="GO:0005737">
    <property type="term" value="C:cytoplasm"/>
    <property type="evidence" value="ECO:0007669"/>
    <property type="project" value="TreeGrafter"/>
</dbReference>
<dbReference type="GO" id="GO:0004767">
    <property type="term" value="F:sphingomyelin phosphodiesterase activity"/>
    <property type="evidence" value="ECO:0007669"/>
    <property type="project" value="UniProtKB-EC"/>
</dbReference>
<dbReference type="GO" id="GO:0004527">
    <property type="term" value="F:exonuclease activity"/>
    <property type="evidence" value="ECO:0007669"/>
    <property type="project" value="UniProtKB-KW"/>
</dbReference>
<keyword evidence="4" id="KW-1133">Transmembrane helix</keyword>
<dbReference type="OMA" id="IFNTHTQ"/>
<dbReference type="InterPro" id="IPR036691">
    <property type="entry name" value="Endo/exonu/phosph_ase_sf"/>
</dbReference>
<dbReference type="KEGG" id="acan:ACA1_012980"/>
<sequence length="465" mass="52296">MNVKRAPITTFCVVLALVFYSLDLRHLEWAAAAAATLPDAVVLKLPGFLCTCSLLLGFAFYFLFERFNAQAVAHLPLWDELKTARGGGTVRMMTINMLLRPPFINYNGDDYKNERLELLVRHVLPHYDIVALQEVFWFWNFRLGTLLKEAQALGFHWYTSNAAPPLSSRKFIDGGLLILSRFPITETRKRIYTNGVQIDGWAAKQALYAKVHISPTTHIHVVTTHTQADYASNSTNAQNATTRMSQIREIGELIHDVWREDPHKGEVIVMGDLNVDGRAHDDETRMAKRDKWGAWGEEDRDSEEYKVMMETFRRSVRGKAVVGKSVKKELGLDHHNNGCKAKESEPDAAKPLLICTDLLREANKGVNPVTIGDVKVLDDGCLAPRETALTDPVTDMLSRSCLDYMIHFKLVDESAPKREELAVMEAQVEPFFFDPRKLGGLPITQLSDHYGLSAAVTIKPTTQSS</sequence>
<keyword evidence="4" id="KW-0812">Transmembrane</keyword>
<dbReference type="RefSeq" id="XP_004342377.1">
    <property type="nucleotide sequence ID" value="XM_004342328.1"/>
</dbReference>
<proteinExistence type="inferred from homology"/>
<dbReference type="CDD" id="cd09078">
    <property type="entry name" value="nSMase"/>
    <property type="match status" value="1"/>
</dbReference>
<feature type="domain" description="Endonuclease/exonuclease/phosphatase" evidence="5">
    <location>
        <begin position="107"/>
        <end position="282"/>
    </location>
</feature>
<dbReference type="GeneID" id="14921117"/>
<evidence type="ECO:0000313" key="7">
    <source>
        <dbReference type="Proteomes" id="UP000011083"/>
    </source>
</evidence>
<dbReference type="SUPFAM" id="SSF56219">
    <property type="entry name" value="DNase I-like"/>
    <property type="match status" value="1"/>
</dbReference>
<gene>
    <name evidence="6" type="ORF">ACA1_012980</name>
</gene>
<dbReference type="InterPro" id="IPR005135">
    <property type="entry name" value="Endo/exonuclease/phosphatase"/>
</dbReference>
<evidence type="ECO:0000259" key="5">
    <source>
        <dbReference type="Pfam" id="PF03372"/>
    </source>
</evidence>
<organism evidence="6 7">
    <name type="scientific">Acanthamoeba castellanii (strain ATCC 30010 / Neff)</name>
    <dbReference type="NCBI Taxonomy" id="1257118"/>
    <lineage>
        <taxon>Eukaryota</taxon>
        <taxon>Amoebozoa</taxon>
        <taxon>Discosea</taxon>
        <taxon>Longamoebia</taxon>
        <taxon>Centramoebida</taxon>
        <taxon>Acanthamoebidae</taxon>
        <taxon>Acanthamoeba</taxon>
    </lineage>
</organism>
<evidence type="ECO:0000313" key="6">
    <source>
        <dbReference type="EMBL" id="ELR20267.1"/>
    </source>
</evidence>
<evidence type="ECO:0000256" key="2">
    <source>
        <dbReference type="ARBA" id="ARBA00012369"/>
    </source>
</evidence>
<keyword evidence="6" id="KW-0540">Nuclease</keyword>
<dbReference type="Gene3D" id="3.60.10.10">
    <property type="entry name" value="Endonuclease/exonuclease/phosphatase"/>
    <property type="match status" value="1"/>
</dbReference>
<reference evidence="6 7" key="1">
    <citation type="journal article" date="2013" name="Genome Biol.">
        <title>Genome of Acanthamoeba castellanii highlights extensive lateral gene transfer and early evolution of tyrosine kinase signaling.</title>
        <authorList>
            <person name="Clarke M."/>
            <person name="Lohan A.J."/>
            <person name="Liu B."/>
            <person name="Lagkouvardos I."/>
            <person name="Roy S."/>
            <person name="Zafar N."/>
            <person name="Bertelli C."/>
            <person name="Schilde C."/>
            <person name="Kianianmomeni A."/>
            <person name="Burglin T.R."/>
            <person name="Frech C."/>
            <person name="Turcotte B."/>
            <person name="Kopec K.O."/>
            <person name="Synnott J.M."/>
            <person name="Choo C."/>
            <person name="Paponov I."/>
            <person name="Finkler A."/>
            <person name="Soon Heng Tan C."/>
            <person name="Hutchins A.P."/>
            <person name="Weinmeier T."/>
            <person name="Rattei T."/>
            <person name="Chu J.S."/>
            <person name="Gimenez G."/>
            <person name="Irimia M."/>
            <person name="Rigden D.J."/>
            <person name="Fitzpatrick D.A."/>
            <person name="Lorenzo-Morales J."/>
            <person name="Bateman A."/>
            <person name="Chiu C.H."/>
            <person name="Tang P."/>
            <person name="Hegemann P."/>
            <person name="Fromm H."/>
            <person name="Raoult D."/>
            <person name="Greub G."/>
            <person name="Miranda-Saavedra D."/>
            <person name="Chen N."/>
            <person name="Nash P."/>
            <person name="Ginger M.L."/>
            <person name="Horn M."/>
            <person name="Schaap P."/>
            <person name="Caler L."/>
            <person name="Loftus B."/>
        </authorList>
    </citation>
    <scope>NUCLEOTIDE SEQUENCE [LARGE SCALE GENOMIC DNA]</scope>
    <source>
        <strain evidence="6 7">Neff</strain>
    </source>
</reference>
<dbReference type="PANTHER" id="PTHR16320">
    <property type="entry name" value="SPHINGOMYELINASE FAMILY MEMBER"/>
    <property type="match status" value="1"/>
</dbReference>
<dbReference type="Proteomes" id="UP000011083">
    <property type="component" value="Unassembled WGS sequence"/>
</dbReference>
<dbReference type="InterPro" id="IPR038772">
    <property type="entry name" value="Sph/SMPD2-like"/>
</dbReference>
<evidence type="ECO:0000256" key="4">
    <source>
        <dbReference type="SAM" id="Phobius"/>
    </source>
</evidence>
<dbReference type="AlphaFoldDB" id="L8H4W5"/>
<evidence type="ECO:0000256" key="3">
    <source>
        <dbReference type="ARBA" id="ARBA00022801"/>
    </source>
</evidence>
<dbReference type="InterPro" id="IPR017766">
    <property type="entry name" value="Sphingomyelinase/PLipase_C"/>
</dbReference>
<keyword evidence="6" id="KW-0255">Endonuclease</keyword>
<dbReference type="GO" id="GO:0005576">
    <property type="term" value="C:extracellular region"/>
    <property type="evidence" value="ECO:0007669"/>
    <property type="project" value="InterPro"/>
</dbReference>
<keyword evidence="4" id="KW-0472">Membrane</keyword>
<comment type="similarity">
    <text evidence="1">Belongs to the neutral sphingomyelinase family.</text>
</comment>
<dbReference type="GO" id="GO:0004519">
    <property type="term" value="F:endonuclease activity"/>
    <property type="evidence" value="ECO:0007669"/>
    <property type="project" value="UniProtKB-KW"/>
</dbReference>
<dbReference type="EMBL" id="KB007925">
    <property type="protein sequence ID" value="ELR20267.1"/>
    <property type="molecule type" value="Genomic_DNA"/>
</dbReference>
<dbReference type="Pfam" id="PF03372">
    <property type="entry name" value="Exo_endo_phos"/>
    <property type="match status" value="1"/>
</dbReference>
<accession>L8H4W5</accession>
<keyword evidence="6" id="KW-0269">Exonuclease</keyword>
<name>L8H4W5_ACACF</name>
<feature type="transmembrane region" description="Helical" evidence="4">
    <location>
        <begin position="44"/>
        <end position="64"/>
    </location>
</feature>
<dbReference type="VEuPathDB" id="AmoebaDB:ACA1_012980"/>
<keyword evidence="3" id="KW-0378">Hydrolase</keyword>
<dbReference type="OrthoDB" id="40902at2759"/>
<keyword evidence="7" id="KW-1185">Reference proteome</keyword>
<dbReference type="EC" id="3.1.4.12" evidence="2"/>
<dbReference type="PANTHER" id="PTHR16320:SF1">
    <property type="entry name" value="SPHINGOMYELINASE DDB_G0288017"/>
    <property type="match status" value="1"/>
</dbReference>
<evidence type="ECO:0000256" key="1">
    <source>
        <dbReference type="ARBA" id="ARBA00006335"/>
    </source>
</evidence>
<protein>
    <recommendedName>
        <fullName evidence="2">sphingomyelin phosphodiesterase</fullName>
        <ecNumber evidence="2">3.1.4.12</ecNumber>
    </recommendedName>
</protein>